<organism evidence="10 11">
    <name type="scientific">Planktosalinus lacus</name>
    <dbReference type="NCBI Taxonomy" id="1526573"/>
    <lineage>
        <taxon>Bacteria</taxon>
        <taxon>Pseudomonadati</taxon>
        <taxon>Bacteroidota</taxon>
        <taxon>Flavobacteriia</taxon>
        <taxon>Flavobacteriales</taxon>
        <taxon>Flavobacteriaceae</taxon>
        <taxon>Planktosalinus</taxon>
    </lineage>
</organism>
<dbReference type="InterPro" id="IPR023997">
    <property type="entry name" value="TonB-dep_OMP_SusC/RagA_CS"/>
</dbReference>
<keyword evidence="6 7" id="KW-0998">Cell outer membrane</keyword>
<dbReference type="InterPro" id="IPR037066">
    <property type="entry name" value="Plug_dom_sf"/>
</dbReference>
<name>A0A8J2V8R8_9FLAO</name>
<dbReference type="SUPFAM" id="SSF56935">
    <property type="entry name" value="Porins"/>
    <property type="match status" value="1"/>
</dbReference>
<dbReference type="Pfam" id="PF13715">
    <property type="entry name" value="CarbopepD_reg_2"/>
    <property type="match status" value="1"/>
</dbReference>
<dbReference type="Gene3D" id="2.60.40.1120">
    <property type="entry name" value="Carboxypeptidase-like, regulatory domain"/>
    <property type="match status" value="1"/>
</dbReference>
<accession>A0A8J2V8R8</accession>
<feature type="chain" id="PRO_5035199972" evidence="8">
    <location>
        <begin position="23"/>
        <end position="1020"/>
    </location>
</feature>
<dbReference type="InterPro" id="IPR012910">
    <property type="entry name" value="Plug_dom"/>
</dbReference>
<evidence type="ECO:0000256" key="1">
    <source>
        <dbReference type="ARBA" id="ARBA00004571"/>
    </source>
</evidence>
<sequence>MTTKFSGILTLLLAFIVQISFAQEKTISGTVTDDIDLPLPGVNIIVKGTNSGTQSDFDGNYSISAEVGQTLVFSYLGFTTQEVAITPSTNTVNLQLQPDAAELDAVVVTGYTRRNQTVQTSAVVAISAEEINQLTPTTSIDNLLQGKAAGVQVTAANGKPGQGAFVRIRGMGSLVAGASSPLYIVDGAPIREQDLASIANEDIENITILKDAAVTAQYGSRGANGVVVITTKSGNRNTEAKVRFSSRYGVISKTKDNFSMMDAEQKMQYEAELFALGVVAAGSRPGVTTAPGSPERQFLLDNANDWQDVLLKDGIVQSNNVSFSGGAEKVDYFFSVGHDRNTGIIDNINGFERLNTRLNLNFDAKEWLSVSANVGYSRSLSDEPRDRNNVQNPFRAMYIYNAYEPEFQLDENGNPELDANGDPIYNPTHQGFSIRGALLSEPENTITNVTLASVNTTVKFTDNFTYTFGTAINHVNYRRESYSKPGGILQNLIGDPDFPGLKTDNGAQRLDMTLSNRLNYSLNSESGHNLNVLGLFEYNFNENNFYRVTSRGFPSALLTTQINAAEVTIGSTNRNRLTLLSYGLFADYNFREKYLASASIRTDGSSNFGKGKEFGTFYSASVGWNIAKEDFFAVDAVNDFKIRASYGTVGNRNGIGRYAPQDLVAFGAYPGGSATIPANVGNPELQWETTETSNIGVELNMFNNRLRTVVDYFKRNTTDLLFTIPTADESGVGGIGGNLGEIENTGFEVSLQGDIIRKPSFTWTMGGNAGFMDNKIIELPDGEDIIPNAFNILYREGEALNQHYLLQYAGVDPNTGAPLYFGEDGGTYRFDDLPESESDNRVLTGKSSIPEVEGGFFTNFSYKGIGLRADFIFKAGNYINNFNRAAIETDGVSPNGNHHVGAFNYWQQPGDTNVLPSPIYRTEVQASDRFLEKGDFIRMRNIVLSYNFPSALLERSPLNSLRVYVQGQNLLTFTEFFGDPEVGISSGETIDFVNTVAPGEATLFSYPQTKSFQVGIDVSF</sequence>
<dbReference type="SUPFAM" id="SSF49464">
    <property type="entry name" value="Carboxypeptidase regulatory domain-like"/>
    <property type="match status" value="1"/>
</dbReference>
<proteinExistence type="inferred from homology"/>
<evidence type="ECO:0000256" key="7">
    <source>
        <dbReference type="PROSITE-ProRule" id="PRU01360"/>
    </source>
</evidence>
<keyword evidence="8" id="KW-0732">Signal</keyword>
<dbReference type="Gene3D" id="2.170.130.10">
    <property type="entry name" value="TonB-dependent receptor, plug domain"/>
    <property type="match status" value="1"/>
</dbReference>
<evidence type="ECO:0000256" key="6">
    <source>
        <dbReference type="ARBA" id="ARBA00023237"/>
    </source>
</evidence>
<dbReference type="NCBIfam" id="TIGR04057">
    <property type="entry name" value="SusC_RagA_signa"/>
    <property type="match status" value="1"/>
</dbReference>
<dbReference type="InterPro" id="IPR039426">
    <property type="entry name" value="TonB-dep_rcpt-like"/>
</dbReference>
<reference evidence="10" key="1">
    <citation type="journal article" date="2014" name="Int. J. Syst. Evol. Microbiol.">
        <title>Complete genome sequence of Corynebacterium casei LMG S-19264T (=DSM 44701T), isolated from a smear-ripened cheese.</title>
        <authorList>
            <consortium name="US DOE Joint Genome Institute (JGI-PGF)"/>
            <person name="Walter F."/>
            <person name="Albersmeier A."/>
            <person name="Kalinowski J."/>
            <person name="Ruckert C."/>
        </authorList>
    </citation>
    <scope>NUCLEOTIDE SEQUENCE</scope>
    <source>
        <strain evidence="10">CGMCC 1.12924</strain>
    </source>
</reference>
<dbReference type="InterPro" id="IPR023996">
    <property type="entry name" value="TonB-dep_OMP_SusC/RagA"/>
</dbReference>
<dbReference type="InterPro" id="IPR036942">
    <property type="entry name" value="Beta-barrel_TonB_sf"/>
</dbReference>
<comment type="caution">
    <text evidence="10">The sequence shown here is derived from an EMBL/GenBank/DDBJ whole genome shotgun (WGS) entry which is preliminary data.</text>
</comment>
<evidence type="ECO:0000256" key="2">
    <source>
        <dbReference type="ARBA" id="ARBA00022448"/>
    </source>
</evidence>
<comment type="similarity">
    <text evidence="7">Belongs to the TonB-dependent receptor family.</text>
</comment>
<evidence type="ECO:0000256" key="4">
    <source>
        <dbReference type="ARBA" id="ARBA00022692"/>
    </source>
</evidence>
<evidence type="ECO:0000313" key="10">
    <source>
        <dbReference type="EMBL" id="GGD88079.1"/>
    </source>
</evidence>
<dbReference type="Pfam" id="PF07715">
    <property type="entry name" value="Plug"/>
    <property type="match status" value="1"/>
</dbReference>
<dbReference type="RefSeq" id="WP_188440130.1">
    <property type="nucleotide sequence ID" value="NZ_BMGK01000003.1"/>
</dbReference>
<comment type="subcellular location">
    <subcellularLocation>
        <location evidence="1 7">Cell outer membrane</location>
        <topology evidence="1 7">Multi-pass membrane protein</topology>
    </subcellularLocation>
</comment>
<evidence type="ECO:0000256" key="5">
    <source>
        <dbReference type="ARBA" id="ARBA00023136"/>
    </source>
</evidence>
<dbReference type="AlphaFoldDB" id="A0A8J2V8R8"/>
<dbReference type="EMBL" id="BMGK01000003">
    <property type="protein sequence ID" value="GGD88079.1"/>
    <property type="molecule type" value="Genomic_DNA"/>
</dbReference>
<dbReference type="Proteomes" id="UP000652231">
    <property type="component" value="Unassembled WGS sequence"/>
</dbReference>
<evidence type="ECO:0000256" key="3">
    <source>
        <dbReference type="ARBA" id="ARBA00022452"/>
    </source>
</evidence>
<keyword evidence="2 7" id="KW-0813">Transport</keyword>
<evidence type="ECO:0000259" key="9">
    <source>
        <dbReference type="Pfam" id="PF07715"/>
    </source>
</evidence>
<keyword evidence="3 7" id="KW-1134">Transmembrane beta strand</keyword>
<keyword evidence="11" id="KW-1185">Reference proteome</keyword>
<feature type="domain" description="TonB-dependent receptor plug" evidence="9">
    <location>
        <begin position="120"/>
        <end position="226"/>
    </location>
</feature>
<protein>
    <submittedName>
        <fullName evidence="10">SusC/RagA family TonB-linked outer membrane protein</fullName>
    </submittedName>
</protein>
<gene>
    <name evidence="10" type="ORF">GCM10011312_10050</name>
</gene>
<feature type="signal peptide" evidence="8">
    <location>
        <begin position="1"/>
        <end position="22"/>
    </location>
</feature>
<dbReference type="InterPro" id="IPR008969">
    <property type="entry name" value="CarboxyPept-like_regulatory"/>
</dbReference>
<dbReference type="PROSITE" id="PS52016">
    <property type="entry name" value="TONB_DEPENDENT_REC_3"/>
    <property type="match status" value="1"/>
</dbReference>
<dbReference type="GO" id="GO:0009279">
    <property type="term" value="C:cell outer membrane"/>
    <property type="evidence" value="ECO:0007669"/>
    <property type="project" value="UniProtKB-SubCell"/>
</dbReference>
<dbReference type="Gene3D" id="2.40.170.20">
    <property type="entry name" value="TonB-dependent receptor, beta-barrel domain"/>
    <property type="match status" value="1"/>
</dbReference>
<keyword evidence="5 7" id="KW-0472">Membrane</keyword>
<dbReference type="NCBIfam" id="TIGR04056">
    <property type="entry name" value="OMP_RagA_SusC"/>
    <property type="match status" value="1"/>
</dbReference>
<reference evidence="10" key="2">
    <citation type="submission" date="2020-09" db="EMBL/GenBank/DDBJ databases">
        <authorList>
            <person name="Sun Q."/>
            <person name="Zhou Y."/>
        </authorList>
    </citation>
    <scope>NUCLEOTIDE SEQUENCE</scope>
    <source>
        <strain evidence="10">CGMCC 1.12924</strain>
    </source>
</reference>
<evidence type="ECO:0000313" key="11">
    <source>
        <dbReference type="Proteomes" id="UP000652231"/>
    </source>
</evidence>
<evidence type="ECO:0000256" key="8">
    <source>
        <dbReference type="SAM" id="SignalP"/>
    </source>
</evidence>
<keyword evidence="4 7" id="KW-0812">Transmembrane</keyword>